<feature type="chain" id="PRO_5040809473" description="Aspartyl protease" evidence="1">
    <location>
        <begin position="24"/>
        <end position="174"/>
    </location>
</feature>
<dbReference type="SUPFAM" id="SSF50630">
    <property type="entry name" value="Acid proteases"/>
    <property type="match status" value="1"/>
</dbReference>
<name>A0A9X5E957_9CYAN</name>
<accession>A0A9X5E957</accession>
<feature type="signal peptide" evidence="1">
    <location>
        <begin position="1"/>
        <end position="23"/>
    </location>
</feature>
<comment type="caution">
    <text evidence="2">The sequence shown here is derived from an EMBL/GenBank/DDBJ whole genome shotgun (WGS) entry which is preliminary data.</text>
</comment>
<sequence length="174" mass="18991">MKQLLRLFLPLAGIALFQTTAIAQEADGCFMLDSSGQTIDLSTVCGQQKKNSAHASEFQAKIKRRESGIPVIDVTFNGQQKFEMLLDTGASQTTITTEMAQALGVVPIGMHKAQIANGDIVEFPIGQVASMSVGKAIVREPKVSITEGDPLLGQNFFEDYDVVIRRDMVEFQPR</sequence>
<dbReference type="Pfam" id="PF13975">
    <property type="entry name" value="gag-asp_proteas"/>
    <property type="match status" value="1"/>
</dbReference>
<protein>
    <recommendedName>
        <fullName evidence="4">Aspartyl protease</fullName>
    </recommendedName>
</protein>
<evidence type="ECO:0000256" key="1">
    <source>
        <dbReference type="SAM" id="SignalP"/>
    </source>
</evidence>
<dbReference type="OrthoDB" id="513120at2"/>
<gene>
    <name evidence="2" type="ORF">QH73_0023970</name>
</gene>
<reference evidence="2 3" key="1">
    <citation type="journal article" date="2015" name="Genome Announc.">
        <title>Draft Genome Sequence of the Terrestrial Cyanobacterium Scytonema millei VB511283, Isolated from Eastern India.</title>
        <authorList>
            <person name="Sen D."/>
            <person name="Chandrababunaidu M.M."/>
            <person name="Singh D."/>
            <person name="Sanghi N."/>
            <person name="Ghorai A."/>
            <person name="Mishra G.P."/>
            <person name="Madduluri M."/>
            <person name="Adhikary S.P."/>
            <person name="Tripathy S."/>
        </authorList>
    </citation>
    <scope>NUCLEOTIDE SEQUENCE [LARGE SCALE GENOMIC DNA]</scope>
    <source>
        <strain evidence="2 3">VB511283</strain>
    </source>
</reference>
<dbReference type="InterPro" id="IPR034122">
    <property type="entry name" value="Retropepsin-like_bacterial"/>
</dbReference>
<dbReference type="InterPro" id="IPR021109">
    <property type="entry name" value="Peptidase_aspartic_dom_sf"/>
</dbReference>
<dbReference type="CDD" id="cd05483">
    <property type="entry name" value="retropepsin_like_bacteria"/>
    <property type="match status" value="1"/>
</dbReference>
<dbReference type="Gene3D" id="2.40.70.10">
    <property type="entry name" value="Acid Proteases"/>
    <property type="match status" value="1"/>
</dbReference>
<keyword evidence="3" id="KW-1185">Reference proteome</keyword>
<evidence type="ECO:0008006" key="4">
    <source>
        <dbReference type="Google" id="ProtNLM"/>
    </source>
</evidence>
<dbReference type="RefSeq" id="WP_039713075.1">
    <property type="nucleotide sequence ID" value="NZ_JTJC03000010.1"/>
</dbReference>
<dbReference type="EMBL" id="JTJC03000010">
    <property type="protein sequence ID" value="NHC37655.1"/>
    <property type="molecule type" value="Genomic_DNA"/>
</dbReference>
<proteinExistence type="predicted"/>
<keyword evidence="1" id="KW-0732">Signal</keyword>
<evidence type="ECO:0000313" key="2">
    <source>
        <dbReference type="EMBL" id="NHC37655.1"/>
    </source>
</evidence>
<dbReference type="Proteomes" id="UP000031532">
    <property type="component" value="Unassembled WGS sequence"/>
</dbReference>
<evidence type="ECO:0000313" key="3">
    <source>
        <dbReference type="Proteomes" id="UP000031532"/>
    </source>
</evidence>
<organism evidence="2 3">
    <name type="scientific">Scytonema millei VB511283</name>
    <dbReference type="NCBI Taxonomy" id="1245923"/>
    <lineage>
        <taxon>Bacteria</taxon>
        <taxon>Bacillati</taxon>
        <taxon>Cyanobacteriota</taxon>
        <taxon>Cyanophyceae</taxon>
        <taxon>Nostocales</taxon>
        <taxon>Scytonemataceae</taxon>
        <taxon>Scytonema</taxon>
    </lineage>
</organism>
<dbReference type="AlphaFoldDB" id="A0A9X5E957"/>